<dbReference type="GO" id="GO:0051539">
    <property type="term" value="F:4 iron, 4 sulfur cluster binding"/>
    <property type="evidence" value="ECO:0007669"/>
    <property type="project" value="UniProtKB-KW"/>
</dbReference>
<dbReference type="EMBL" id="QUWK01000002">
    <property type="protein sequence ID" value="RFU95891.1"/>
    <property type="molecule type" value="Genomic_DNA"/>
</dbReference>
<dbReference type="InterPro" id="IPR058240">
    <property type="entry name" value="rSAM_sf"/>
</dbReference>
<dbReference type="Proteomes" id="UP000264002">
    <property type="component" value="Unassembled WGS sequence"/>
</dbReference>
<keyword evidence="4 6" id="KW-0408">Iron</keyword>
<evidence type="ECO:0000256" key="1">
    <source>
        <dbReference type="ARBA" id="ARBA00022485"/>
    </source>
</evidence>
<evidence type="ECO:0000313" key="8">
    <source>
        <dbReference type="EMBL" id="RFU95891.1"/>
    </source>
</evidence>
<dbReference type="SFLD" id="SFLDG01101">
    <property type="entry name" value="Uncharacterised_Radical_SAM_Su"/>
    <property type="match status" value="1"/>
</dbReference>
<keyword evidence="3 6" id="KW-0479">Metal-binding</keyword>
<dbReference type="RefSeq" id="WP_117329290.1">
    <property type="nucleotide sequence ID" value="NZ_QUWK01000002.1"/>
</dbReference>
<feature type="binding site" evidence="6">
    <location>
        <position position="74"/>
    </location>
    <ligand>
        <name>[4Fe-4S] cluster</name>
        <dbReference type="ChEBI" id="CHEBI:49883"/>
        <note>4Fe-4S-S-AdoMet</note>
    </ligand>
</feature>
<organism evidence="8 9">
    <name type="scientific">Sphaerochaeta halotolerans</name>
    <dbReference type="NCBI Taxonomy" id="2293840"/>
    <lineage>
        <taxon>Bacteria</taxon>
        <taxon>Pseudomonadati</taxon>
        <taxon>Spirochaetota</taxon>
        <taxon>Spirochaetia</taxon>
        <taxon>Spirochaetales</taxon>
        <taxon>Sphaerochaetaceae</taxon>
        <taxon>Sphaerochaeta</taxon>
    </lineage>
</organism>
<feature type="binding site" evidence="6">
    <location>
        <position position="81"/>
    </location>
    <ligand>
        <name>[4Fe-4S] cluster</name>
        <dbReference type="ChEBI" id="CHEBI:49883"/>
        <note>4Fe-4S-S-AdoMet</note>
    </ligand>
</feature>
<dbReference type="Gene3D" id="3.20.20.70">
    <property type="entry name" value="Aldolase class I"/>
    <property type="match status" value="1"/>
</dbReference>
<name>A0A372MJD9_9SPIR</name>
<comment type="caution">
    <text evidence="8">The sequence shown here is derived from an EMBL/GenBank/DDBJ whole genome shotgun (WGS) entry which is preliminary data.</text>
</comment>
<gene>
    <name evidence="8" type="ORF">DYP60_02490</name>
</gene>
<evidence type="ECO:0000313" key="9">
    <source>
        <dbReference type="Proteomes" id="UP000264002"/>
    </source>
</evidence>
<dbReference type="GO" id="GO:0046872">
    <property type="term" value="F:metal ion binding"/>
    <property type="evidence" value="ECO:0007669"/>
    <property type="project" value="UniProtKB-KW"/>
</dbReference>
<sequence>MSGTAYLVCDYCYRHCRLKDKEVGFCGVRERSRDVIFTHNYGGLVAIAVDPVEKKPLYHFLPGTNTLSIAMFGCNLTCSFCQNYAISQKAWDSSAQRTYYTAREVVDLAREKQCPSISFTYSEPLVWQDYMIEVATLAKQEGLKTIMVSNGTFSEEALHRINPCIDAFNIDIKGDDAFYHGYCGGSGRPVWKALEQIAQSKAHLEVTTMVMEGVHTIEMITSIANNLFSAGIQVWHLSRYFPRYQEQRHETSEQYLEAMVKEVRSSHIPYVYPGNSSLDQNTYCPQCKALLIRRTWAFHDSSIDQSHCPVCGHHIYGTWL</sequence>
<comment type="cofactor">
    <cofactor evidence="6">
        <name>[4Fe-4S] cluster</name>
        <dbReference type="ChEBI" id="CHEBI:49883"/>
    </cofactor>
    <text evidence="6">Binds 1 [4Fe-4S] cluster. The cluster is coordinated with 3 cysteines and an exchangeable S-adenosyl-L-methionine.</text>
</comment>
<dbReference type="PANTHER" id="PTHR30352:SF5">
    <property type="entry name" value="PYRUVATE FORMATE-LYASE 1-ACTIVATING ENZYME"/>
    <property type="match status" value="1"/>
</dbReference>
<evidence type="ECO:0000256" key="6">
    <source>
        <dbReference type="PIRSR" id="PIRSR004869-50"/>
    </source>
</evidence>
<evidence type="ECO:0000259" key="7">
    <source>
        <dbReference type="PROSITE" id="PS51918"/>
    </source>
</evidence>
<protein>
    <submittedName>
        <fullName evidence="8">Radical SAM protein</fullName>
    </submittedName>
</protein>
<dbReference type="InterPro" id="IPR016431">
    <property type="entry name" value="Pyrv-formate_lyase-activ_prd"/>
</dbReference>
<dbReference type="InterPro" id="IPR027596">
    <property type="entry name" value="AmmeMemoSam_rS"/>
</dbReference>
<reference evidence="9" key="1">
    <citation type="submission" date="2018-08" db="EMBL/GenBank/DDBJ databases">
        <authorList>
            <person name="Grouzdev D.S."/>
            <person name="Krutkina M.S."/>
        </authorList>
    </citation>
    <scope>NUCLEOTIDE SEQUENCE [LARGE SCALE GENOMIC DNA]</scope>
    <source>
        <strain evidence="9">4-11</strain>
    </source>
</reference>
<feature type="domain" description="Radical SAM core" evidence="7">
    <location>
        <begin position="59"/>
        <end position="273"/>
    </location>
</feature>
<dbReference type="PROSITE" id="PS51918">
    <property type="entry name" value="RADICAL_SAM"/>
    <property type="match status" value="1"/>
</dbReference>
<keyword evidence="5 6" id="KW-0411">Iron-sulfur</keyword>
<dbReference type="SUPFAM" id="SSF102114">
    <property type="entry name" value="Radical SAM enzymes"/>
    <property type="match status" value="1"/>
</dbReference>
<dbReference type="SFLD" id="SFLDS00029">
    <property type="entry name" value="Radical_SAM"/>
    <property type="match status" value="1"/>
</dbReference>
<evidence type="ECO:0000256" key="2">
    <source>
        <dbReference type="ARBA" id="ARBA00022691"/>
    </source>
</evidence>
<dbReference type="InterPro" id="IPR007197">
    <property type="entry name" value="rSAM"/>
</dbReference>
<feature type="binding site" evidence="6">
    <location>
        <position position="78"/>
    </location>
    <ligand>
        <name>[4Fe-4S] cluster</name>
        <dbReference type="ChEBI" id="CHEBI:49883"/>
        <note>4Fe-4S-S-AdoMet</note>
    </ligand>
</feature>
<keyword evidence="2 6" id="KW-0949">S-adenosyl-L-methionine</keyword>
<dbReference type="InterPro" id="IPR013785">
    <property type="entry name" value="Aldolase_TIM"/>
</dbReference>
<dbReference type="InterPro" id="IPR034457">
    <property type="entry name" value="Organic_radical-activating"/>
</dbReference>
<proteinExistence type="predicted"/>
<dbReference type="CDD" id="cd01335">
    <property type="entry name" value="Radical_SAM"/>
    <property type="match status" value="1"/>
</dbReference>
<dbReference type="PIRSF" id="PIRSF004869">
    <property type="entry name" value="PflX_prd"/>
    <property type="match status" value="1"/>
</dbReference>
<reference evidence="8 9" key="2">
    <citation type="submission" date="2018-09" db="EMBL/GenBank/DDBJ databases">
        <title>Genome of Sphaerochaeta halotolerans strain 4-11.</title>
        <authorList>
            <person name="Nazina T.N."/>
            <person name="Sokolova D.S."/>
        </authorList>
    </citation>
    <scope>NUCLEOTIDE SEQUENCE [LARGE SCALE GENOMIC DNA]</scope>
    <source>
        <strain evidence="8 9">4-11</strain>
    </source>
</reference>
<evidence type="ECO:0000256" key="3">
    <source>
        <dbReference type="ARBA" id="ARBA00022723"/>
    </source>
</evidence>
<dbReference type="AlphaFoldDB" id="A0A372MJD9"/>
<dbReference type="Pfam" id="PF04055">
    <property type="entry name" value="Radical_SAM"/>
    <property type="match status" value="1"/>
</dbReference>
<evidence type="ECO:0000256" key="5">
    <source>
        <dbReference type="ARBA" id="ARBA00023014"/>
    </source>
</evidence>
<dbReference type="GO" id="GO:0003824">
    <property type="term" value="F:catalytic activity"/>
    <property type="evidence" value="ECO:0007669"/>
    <property type="project" value="InterPro"/>
</dbReference>
<keyword evidence="9" id="KW-1185">Reference proteome</keyword>
<accession>A0A372MJD9</accession>
<keyword evidence="1" id="KW-0004">4Fe-4S</keyword>
<dbReference type="PANTHER" id="PTHR30352">
    <property type="entry name" value="PYRUVATE FORMATE-LYASE-ACTIVATING ENZYME"/>
    <property type="match status" value="1"/>
</dbReference>
<evidence type="ECO:0000256" key="4">
    <source>
        <dbReference type="ARBA" id="ARBA00023004"/>
    </source>
</evidence>